<accession>A0ABT2SK87</accession>
<keyword evidence="2" id="KW-0687">Ribonucleoprotein</keyword>
<keyword evidence="4" id="KW-1185">Reference proteome</keyword>
<protein>
    <submittedName>
        <fullName evidence="3">KOW domain-containing RNA-binding protein</fullName>
    </submittedName>
</protein>
<dbReference type="InterPro" id="IPR041985">
    <property type="entry name" value="Ribosomal_eL14_KOW"/>
</dbReference>
<organism evidence="3 4">
    <name type="scientific">Muricoprocola aceti</name>
    <dbReference type="NCBI Taxonomy" id="2981772"/>
    <lineage>
        <taxon>Bacteria</taxon>
        <taxon>Bacillati</taxon>
        <taxon>Bacillota</taxon>
        <taxon>Clostridia</taxon>
        <taxon>Lachnospirales</taxon>
        <taxon>Lachnospiraceae</taxon>
        <taxon>Muricoprocola</taxon>
    </lineage>
</organism>
<evidence type="ECO:0000313" key="3">
    <source>
        <dbReference type="EMBL" id="MCU6724898.1"/>
    </source>
</evidence>
<dbReference type="Proteomes" id="UP001652338">
    <property type="component" value="Unassembled WGS sequence"/>
</dbReference>
<reference evidence="3 4" key="1">
    <citation type="journal article" date="2021" name="ISME Commun">
        <title>Automated analysis of genomic sequences facilitates high-throughput and comprehensive description of bacteria.</title>
        <authorList>
            <person name="Hitch T.C.A."/>
        </authorList>
    </citation>
    <scope>NUCLEOTIDE SEQUENCE [LARGE SCALE GENOMIC DNA]</scope>
    <source>
        <strain evidence="3 4">Sanger_29</strain>
    </source>
</reference>
<dbReference type="CDD" id="cd06088">
    <property type="entry name" value="KOW_RPL14"/>
    <property type="match status" value="1"/>
</dbReference>
<dbReference type="SUPFAM" id="SSF50104">
    <property type="entry name" value="Translation proteins SH3-like domain"/>
    <property type="match status" value="1"/>
</dbReference>
<evidence type="ECO:0000313" key="4">
    <source>
        <dbReference type="Proteomes" id="UP001652338"/>
    </source>
</evidence>
<name>A0ABT2SK87_9FIRM</name>
<gene>
    <name evidence="3" type="ORF">OCV47_05955</name>
</gene>
<comment type="caution">
    <text evidence="3">The sequence shown here is derived from an EMBL/GenBank/DDBJ whole genome shotgun (WGS) entry which is preliminary data.</text>
</comment>
<dbReference type="RefSeq" id="WP_262654322.1">
    <property type="nucleotide sequence ID" value="NZ_JAOQKE010000004.1"/>
</dbReference>
<dbReference type="InterPro" id="IPR008991">
    <property type="entry name" value="Translation_prot_SH3-like_sf"/>
</dbReference>
<evidence type="ECO:0000256" key="2">
    <source>
        <dbReference type="ARBA" id="ARBA00023274"/>
    </source>
</evidence>
<evidence type="ECO:0000256" key="1">
    <source>
        <dbReference type="ARBA" id="ARBA00022980"/>
    </source>
</evidence>
<dbReference type="EMBL" id="JAOQKE010000004">
    <property type="protein sequence ID" value="MCU6724898.1"/>
    <property type="molecule type" value="Genomic_DNA"/>
</dbReference>
<proteinExistence type="predicted"/>
<sequence length="85" mass="10172">MDYEFGMLAWSMAGHDKDKLYVIIKTEGEYVYLSDGRLKPVERPKKKKWKHIQVRKTIPEELCSLTEETIKNEEIRKVIRRFSNV</sequence>
<keyword evidence="1" id="KW-0689">Ribosomal protein</keyword>